<comment type="caution">
    <text evidence="1">The sequence shown here is derived from an EMBL/GenBank/DDBJ whole genome shotgun (WGS) entry which is preliminary data.</text>
</comment>
<gene>
    <name evidence="1" type="ORF">AUC71_10545</name>
</gene>
<evidence type="ECO:0000313" key="1">
    <source>
        <dbReference type="EMBL" id="ODS03269.1"/>
    </source>
</evidence>
<accession>A0A1E3WBS7</accession>
<reference evidence="1 2" key="1">
    <citation type="journal article" date="2016" name="Environ. Microbiol.">
        <title>New Methyloceanibacter diversity from North Sea sediments includes methanotroph containing solely the soluble methane monooxygenase.</title>
        <authorList>
            <person name="Vekeman B."/>
            <person name="Kerckhof F.M."/>
            <person name="Cremers G."/>
            <person name="de Vos P."/>
            <person name="Vandamme P."/>
            <person name="Boon N."/>
            <person name="Op den Camp H.J."/>
            <person name="Heylen K."/>
        </authorList>
    </citation>
    <scope>NUCLEOTIDE SEQUENCE [LARGE SCALE GENOMIC DNA]</scope>
    <source>
        <strain evidence="1 2">R-67177</strain>
    </source>
</reference>
<proteinExistence type="predicted"/>
<organism evidence="1 2">
    <name type="scientific">Methyloceanibacter marginalis</name>
    <dbReference type="NCBI Taxonomy" id="1774971"/>
    <lineage>
        <taxon>Bacteria</taxon>
        <taxon>Pseudomonadati</taxon>
        <taxon>Pseudomonadota</taxon>
        <taxon>Alphaproteobacteria</taxon>
        <taxon>Hyphomicrobiales</taxon>
        <taxon>Hyphomicrobiaceae</taxon>
        <taxon>Methyloceanibacter</taxon>
    </lineage>
</organism>
<name>A0A1E3WBS7_9HYPH</name>
<evidence type="ECO:0000313" key="2">
    <source>
        <dbReference type="Proteomes" id="UP000095042"/>
    </source>
</evidence>
<dbReference type="OrthoDB" id="4736406at2"/>
<dbReference type="RefSeq" id="WP_069623533.1">
    <property type="nucleotide sequence ID" value="NZ_LPWD01000133.1"/>
</dbReference>
<dbReference type="AlphaFoldDB" id="A0A1E3WBS7"/>
<keyword evidence="2" id="KW-1185">Reference proteome</keyword>
<sequence>MKTVAQQVQAMHRYWPGFELAEQTAEQAIWFGSLAGIERTYRIVVDYRLPLDQGDRSCRWQFPVVRVLSPSLDRGSTH</sequence>
<dbReference type="EMBL" id="LPWD01000133">
    <property type="protein sequence ID" value="ODS03269.1"/>
    <property type="molecule type" value="Genomic_DNA"/>
</dbReference>
<protein>
    <submittedName>
        <fullName evidence="1">Uncharacterized protein</fullName>
    </submittedName>
</protein>
<dbReference type="Proteomes" id="UP000095042">
    <property type="component" value="Unassembled WGS sequence"/>
</dbReference>